<gene>
    <name evidence="1" type="ORF">C9J27_03030</name>
</gene>
<name>A0A2T3KMJ1_9GAMM</name>
<evidence type="ECO:0000313" key="2">
    <source>
        <dbReference type="Proteomes" id="UP000241426"/>
    </source>
</evidence>
<accession>A0A2T3KMJ1</accession>
<reference evidence="1 2" key="1">
    <citation type="submission" date="2018-01" db="EMBL/GenBank/DDBJ databases">
        <title>Whole genome sequencing of Histamine producing bacteria.</title>
        <authorList>
            <person name="Butler K."/>
        </authorList>
    </citation>
    <scope>NUCLEOTIDE SEQUENCE [LARGE SCALE GENOMIC DNA]</scope>
    <source>
        <strain evidence="1 2">FS-7.2</strain>
    </source>
</reference>
<comment type="caution">
    <text evidence="1">The sequence shown here is derived from an EMBL/GenBank/DDBJ whole genome shotgun (WGS) entry which is preliminary data.</text>
</comment>
<dbReference type="EMBL" id="PYNF01000002">
    <property type="protein sequence ID" value="PSV01016.1"/>
    <property type="molecule type" value="Genomic_DNA"/>
</dbReference>
<proteinExistence type="predicted"/>
<dbReference type="Proteomes" id="UP000241426">
    <property type="component" value="Unassembled WGS sequence"/>
</dbReference>
<organism evidence="1 2">
    <name type="scientific">Photobacterium kishitanii</name>
    <dbReference type="NCBI Taxonomy" id="318456"/>
    <lineage>
        <taxon>Bacteria</taxon>
        <taxon>Pseudomonadati</taxon>
        <taxon>Pseudomonadota</taxon>
        <taxon>Gammaproteobacteria</taxon>
        <taxon>Vibrionales</taxon>
        <taxon>Vibrionaceae</taxon>
        <taxon>Photobacterium</taxon>
    </lineage>
</organism>
<protein>
    <submittedName>
        <fullName evidence="1">Uncharacterized protein</fullName>
    </submittedName>
</protein>
<dbReference type="RefSeq" id="WP_107288744.1">
    <property type="nucleotide sequence ID" value="NZ_PYNF01000002.1"/>
</dbReference>
<evidence type="ECO:0000313" key="1">
    <source>
        <dbReference type="EMBL" id="PSV01016.1"/>
    </source>
</evidence>
<dbReference type="AlphaFoldDB" id="A0A2T3KMJ1"/>
<sequence length="439" mass="50009">MAYWKIIKKEEEGALHSIQAVWTSGHGESVVRRVNPISPIFFHNQSSVDPAIHMLKRSKKHAILPIDAYLYVPMGVVKIFSSSYDFALYFKMHWQGSDVSNKIIFTNQGTYASELLKSKCVSNYKMPRCLSDHKVDPECIIRYVFSTAAADINSHTKMCNSIKERLVFDEHKQLGEITSPFGATSFVEAMGGKDFIKTHKELSLMLNLRQRTPLSQANPLTQIIDKDSRYRVEGLTGTSPKEDLFKTVKSKKIEIMSEEERKQLREGSLFGGSNATEKLNSSNTKSLILTHRLVQKDCPTVVITAYCLNKNKYLITMLYPEYNLSIPMRTQKNTIELFNLIKNNWRKVSSSPLDEYSRRSVYLSFTSRMGEKESKLLFEGKKNEADLFMDEWEGTNFKLNLVTSLNSDPSFIIAEEEDVEWAIVSCSKTAPLAINISEA</sequence>